<evidence type="ECO:0000256" key="6">
    <source>
        <dbReference type="PIRNR" id="PIRNR036911"/>
    </source>
</evidence>
<comment type="caution">
    <text evidence="8">The sequence shown here is derived from an EMBL/GenBank/DDBJ whole genome shotgun (WGS) entry which is preliminary data.</text>
</comment>
<dbReference type="Proteomes" id="UP000289886">
    <property type="component" value="Unassembled WGS sequence"/>
</dbReference>
<evidence type="ECO:0000313" key="9">
    <source>
        <dbReference type="Proteomes" id="UP000289886"/>
    </source>
</evidence>
<feature type="domain" description="CREG-like beta-barrel" evidence="7">
    <location>
        <begin position="109"/>
        <end position="274"/>
    </location>
</feature>
<keyword evidence="5" id="KW-0325">Glycoprotein</keyword>
<dbReference type="Gene3D" id="2.30.110.10">
    <property type="entry name" value="Electron Transport, Fmn-binding Protein, Chain A"/>
    <property type="match status" value="1"/>
</dbReference>
<dbReference type="InterPro" id="IPR055343">
    <property type="entry name" value="CREG_beta-barrel"/>
</dbReference>
<dbReference type="PIRSF" id="PIRSF036911">
    <property type="entry name" value="CREG"/>
    <property type="match status" value="1"/>
</dbReference>
<dbReference type="InterPro" id="IPR014631">
    <property type="entry name" value="CREG"/>
</dbReference>
<protein>
    <submittedName>
        <fullName evidence="8">Protein CREG2</fullName>
    </submittedName>
</protein>
<evidence type="ECO:0000313" key="8">
    <source>
        <dbReference type="EMBL" id="RXN00880.1"/>
    </source>
</evidence>
<dbReference type="AlphaFoldDB" id="A0A662YWI7"/>
<keyword evidence="9" id="KW-1185">Reference proteome</keyword>
<evidence type="ECO:0000256" key="1">
    <source>
        <dbReference type="ARBA" id="ARBA00004613"/>
    </source>
</evidence>
<gene>
    <name evidence="8" type="ORF">EOD39_8449</name>
</gene>
<keyword evidence="3 6" id="KW-0964">Secreted</keyword>
<evidence type="ECO:0000256" key="2">
    <source>
        <dbReference type="ARBA" id="ARBA00009230"/>
    </source>
</evidence>
<keyword evidence="4 6" id="KW-0732">Signal</keyword>
<dbReference type="InterPro" id="IPR012349">
    <property type="entry name" value="Split_barrel_FMN-bd"/>
</dbReference>
<dbReference type="PANTHER" id="PTHR13343">
    <property type="entry name" value="CREG1 PROTEIN"/>
    <property type="match status" value="1"/>
</dbReference>
<dbReference type="EMBL" id="SCEB01000116">
    <property type="protein sequence ID" value="RXN00880.1"/>
    <property type="molecule type" value="Genomic_DNA"/>
</dbReference>
<comment type="similarity">
    <text evidence="2 6">Belongs to the CREG family.</text>
</comment>
<evidence type="ECO:0000256" key="5">
    <source>
        <dbReference type="ARBA" id="ARBA00023180"/>
    </source>
</evidence>
<name>A0A662YWI7_ACIRT</name>
<dbReference type="FunFam" id="2.30.110.10:FF:000004">
    <property type="entry name" value="Cellular repressor of E1A-stimulated genes 1"/>
    <property type="match status" value="1"/>
</dbReference>
<feature type="chain" id="PRO_5025102366" evidence="6">
    <location>
        <begin position="20"/>
        <end position="280"/>
    </location>
</feature>
<dbReference type="PANTHER" id="PTHR13343:SF15">
    <property type="entry name" value="PROTEIN CREG2"/>
    <property type="match status" value="1"/>
</dbReference>
<dbReference type="GO" id="GO:0005737">
    <property type="term" value="C:cytoplasm"/>
    <property type="evidence" value="ECO:0007669"/>
    <property type="project" value="UniProtKB-ARBA"/>
</dbReference>
<feature type="signal peptide" evidence="6">
    <location>
        <begin position="1"/>
        <end position="19"/>
    </location>
</feature>
<organism evidence="8 9">
    <name type="scientific">Acipenser ruthenus</name>
    <name type="common">Sterlet sturgeon</name>
    <dbReference type="NCBI Taxonomy" id="7906"/>
    <lineage>
        <taxon>Eukaryota</taxon>
        <taxon>Metazoa</taxon>
        <taxon>Chordata</taxon>
        <taxon>Craniata</taxon>
        <taxon>Vertebrata</taxon>
        <taxon>Euteleostomi</taxon>
        <taxon>Actinopterygii</taxon>
        <taxon>Chondrostei</taxon>
        <taxon>Acipenseriformes</taxon>
        <taxon>Acipenseridae</taxon>
        <taxon>Acipenser</taxon>
    </lineage>
</organism>
<proteinExistence type="inferred from homology"/>
<dbReference type="GO" id="GO:0005615">
    <property type="term" value="C:extracellular space"/>
    <property type="evidence" value="ECO:0007669"/>
    <property type="project" value="UniProtKB-UniRule"/>
</dbReference>
<comment type="subcellular location">
    <subcellularLocation>
        <location evidence="1">Secreted</location>
    </subcellularLocation>
</comment>
<dbReference type="Pfam" id="PF13883">
    <property type="entry name" value="CREG_beta-barrel"/>
    <property type="match status" value="1"/>
</dbReference>
<accession>A0A662YWI7</accession>
<dbReference type="GO" id="GO:0012505">
    <property type="term" value="C:endomembrane system"/>
    <property type="evidence" value="ECO:0007669"/>
    <property type="project" value="UniProtKB-ARBA"/>
</dbReference>
<sequence length="280" mass="31470">MRLNFIFVIILGGLHHGDSYVIVNSMSWAVTAEVEEELDTSSNEETIPALLEDTGSFWKQSYPASVINNDVERSAAPSTVDAKQILTPSRMFSYKREAVSAADSPPPQSHDEVARTARYLAHYSSWGFLATISTHEKIKGVPFGNIFAVSDGLLDNSTGIPLFYITPMDSSVADLVNNSSASLTFSEAEGDYCRENMVDPEDPRCARLTLTGQMVAVERGELEFSKKAMFSRHPVMRKWPITHNWFFMKLNIKQVWLQNWFGGVYMIPLEDYFKASPTKF</sequence>
<evidence type="ECO:0000259" key="7">
    <source>
        <dbReference type="Pfam" id="PF13883"/>
    </source>
</evidence>
<reference evidence="8 9" key="1">
    <citation type="submission" date="2019-01" db="EMBL/GenBank/DDBJ databases">
        <title>Draft Genome and Complete Hox-Cluster Characterization of the Sterlet Sturgeon (Acipenser ruthenus).</title>
        <authorList>
            <person name="Wei Q."/>
        </authorList>
    </citation>
    <scope>NUCLEOTIDE SEQUENCE [LARGE SCALE GENOMIC DNA]</scope>
    <source>
        <strain evidence="8">WHYD16114868_AA</strain>
        <tissue evidence="8">Blood</tissue>
    </source>
</reference>
<evidence type="ECO:0000256" key="3">
    <source>
        <dbReference type="ARBA" id="ARBA00022525"/>
    </source>
</evidence>
<dbReference type="SUPFAM" id="SSF50475">
    <property type="entry name" value="FMN-binding split barrel"/>
    <property type="match status" value="1"/>
</dbReference>
<evidence type="ECO:0000256" key="4">
    <source>
        <dbReference type="ARBA" id="ARBA00022729"/>
    </source>
</evidence>